<keyword evidence="1" id="KW-0732">Signal</keyword>
<dbReference type="PANTHER" id="PTHR33116:SF76">
    <property type="entry name" value="DUF4283 DOMAIN-CONTAINING PROTEIN"/>
    <property type="match status" value="1"/>
</dbReference>
<dbReference type="CDD" id="cd01650">
    <property type="entry name" value="RT_nLTR_like"/>
    <property type="match status" value="1"/>
</dbReference>
<protein>
    <submittedName>
        <fullName evidence="3">Retrovirus-related Pol polyprotein from type-2 retrotransposable element R2DM</fullName>
    </submittedName>
</protein>
<dbReference type="InterPro" id="IPR043502">
    <property type="entry name" value="DNA/RNA_pol_sf"/>
</dbReference>
<evidence type="ECO:0000313" key="3">
    <source>
        <dbReference type="EMBL" id="KAL0350051.1"/>
    </source>
</evidence>
<evidence type="ECO:0000256" key="1">
    <source>
        <dbReference type="SAM" id="SignalP"/>
    </source>
</evidence>
<dbReference type="PROSITE" id="PS50878">
    <property type="entry name" value="RT_POL"/>
    <property type="match status" value="1"/>
</dbReference>
<dbReference type="PANTHER" id="PTHR33116">
    <property type="entry name" value="REVERSE TRANSCRIPTASE ZINC-BINDING DOMAIN-CONTAINING PROTEIN-RELATED-RELATED"/>
    <property type="match status" value="1"/>
</dbReference>
<evidence type="ECO:0000259" key="2">
    <source>
        <dbReference type="PROSITE" id="PS50878"/>
    </source>
</evidence>
<dbReference type="AlphaFoldDB" id="A0AAW2P5J7"/>
<proteinExistence type="predicted"/>
<gene>
    <name evidence="3" type="ORF">Sradi_4154300</name>
</gene>
<organism evidence="3">
    <name type="scientific">Sesamum radiatum</name>
    <name type="common">Black benniseed</name>
    <dbReference type="NCBI Taxonomy" id="300843"/>
    <lineage>
        <taxon>Eukaryota</taxon>
        <taxon>Viridiplantae</taxon>
        <taxon>Streptophyta</taxon>
        <taxon>Embryophyta</taxon>
        <taxon>Tracheophyta</taxon>
        <taxon>Spermatophyta</taxon>
        <taxon>Magnoliopsida</taxon>
        <taxon>eudicotyledons</taxon>
        <taxon>Gunneridae</taxon>
        <taxon>Pentapetalae</taxon>
        <taxon>asterids</taxon>
        <taxon>lamiids</taxon>
        <taxon>Lamiales</taxon>
        <taxon>Pedaliaceae</taxon>
        <taxon>Sesamum</taxon>
    </lineage>
</organism>
<dbReference type="Pfam" id="PF00078">
    <property type="entry name" value="RVT_1"/>
    <property type="match status" value="1"/>
</dbReference>
<feature type="signal peptide" evidence="1">
    <location>
        <begin position="1"/>
        <end position="24"/>
    </location>
</feature>
<dbReference type="EMBL" id="JACGWJ010000018">
    <property type="protein sequence ID" value="KAL0350051.1"/>
    <property type="molecule type" value="Genomic_DNA"/>
</dbReference>
<feature type="chain" id="PRO_5043643582" evidence="1">
    <location>
        <begin position="25"/>
        <end position="454"/>
    </location>
</feature>
<dbReference type="SUPFAM" id="SSF56672">
    <property type="entry name" value="DNA/RNA polymerases"/>
    <property type="match status" value="1"/>
</dbReference>
<reference evidence="3" key="1">
    <citation type="submission" date="2020-06" db="EMBL/GenBank/DDBJ databases">
        <authorList>
            <person name="Li T."/>
            <person name="Hu X."/>
            <person name="Zhang T."/>
            <person name="Song X."/>
            <person name="Zhang H."/>
            <person name="Dai N."/>
            <person name="Sheng W."/>
            <person name="Hou X."/>
            <person name="Wei L."/>
        </authorList>
    </citation>
    <scope>NUCLEOTIDE SEQUENCE</scope>
    <source>
        <strain evidence="3">G02</strain>
        <tissue evidence="3">Leaf</tissue>
    </source>
</reference>
<feature type="domain" description="Reverse transcriptase" evidence="2">
    <location>
        <begin position="1"/>
        <end position="223"/>
    </location>
</feature>
<dbReference type="InterPro" id="IPR000477">
    <property type="entry name" value="RT_dom"/>
</dbReference>
<name>A0AAW2P5J7_SESRA</name>
<comment type="caution">
    <text evidence="3">The sequence shown here is derived from an EMBL/GenBank/DDBJ whole genome shotgun (WGS) entry which is preliminary data.</text>
</comment>
<sequence length="454" mass="51616">MVLVVPNILGIKVLFFRALNILLAQELLAGYNQLRLPPRCTIKVDLQKAYDSVEWDFLLEALKLFNFPTRFIGWIEQCVSTATFSVSLNGSIYGFFPGARGLRQGDPMSPYLFVLVMETWNSLLRYKVLNNHLFQFHWKCSEQRILSLCFADDVLLFCRADIDSIQVIKDILSEFAALSGLKVNPQKSQIILSKAVQQDKQQMIDVLGFQEGFLPVRYLGVPLISSRLKIADCKPLIDKLDSRIAGWSHLNLSFAGRAQLIQSVLSTLHSYWASVFILPKGIIKILEAKLRKFLWQGATGRGQAKVVWDQDRGIYSNYGKTYGMNKDRSVSPTREDQRSRDYHSVPSYLACCRMVNGTGQHKMILKSWGLWLTYHRCIRTHRTPSPGEIHRANFLSNQQYSCFSHEQTEWHGMGYYTADGAYKLYNDKSVSIGHTRTGNGAYSGPVNAGDQPTF</sequence>
<reference evidence="3" key="2">
    <citation type="journal article" date="2024" name="Plant">
        <title>Genomic evolution and insights into agronomic trait innovations of Sesamum species.</title>
        <authorList>
            <person name="Miao H."/>
            <person name="Wang L."/>
            <person name="Qu L."/>
            <person name="Liu H."/>
            <person name="Sun Y."/>
            <person name="Le M."/>
            <person name="Wang Q."/>
            <person name="Wei S."/>
            <person name="Zheng Y."/>
            <person name="Lin W."/>
            <person name="Duan Y."/>
            <person name="Cao H."/>
            <person name="Xiong S."/>
            <person name="Wang X."/>
            <person name="Wei L."/>
            <person name="Li C."/>
            <person name="Ma Q."/>
            <person name="Ju M."/>
            <person name="Zhao R."/>
            <person name="Li G."/>
            <person name="Mu C."/>
            <person name="Tian Q."/>
            <person name="Mei H."/>
            <person name="Zhang T."/>
            <person name="Gao T."/>
            <person name="Zhang H."/>
        </authorList>
    </citation>
    <scope>NUCLEOTIDE SEQUENCE</scope>
    <source>
        <strain evidence="3">G02</strain>
    </source>
</reference>
<accession>A0AAW2P5J7</accession>